<keyword evidence="3" id="KW-1185">Reference proteome</keyword>
<dbReference type="Proteomes" id="UP000055136">
    <property type="component" value="Chromosome"/>
</dbReference>
<dbReference type="KEGG" id="tee:Tel_05885"/>
<proteinExistence type="predicted"/>
<dbReference type="PANTHER" id="PTHR33525:SF3">
    <property type="entry name" value="RIBONUCLEASE Y"/>
    <property type="match status" value="1"/>
</dbReference>
<evidence type="ECO:0000313" key="2">
    <source>
        <dbReference type="EMBL" id="ALP52717.1"/>
    </source>
</evidence>
<dbReference type="InterPro" id="IPR052340">
    <property type="entry name" value="RNase_Y/CdgJ"/>
</dbReference>
<organism evidence="2 3">
    <name type="scientific">Candidatus Tenderia electrophaga</name>
    <dbReference type="NCBI Taxonomy" id="1748243"/>
    <lineage>
        <taxon>Bacteria</taxon>
        <taxon>Pseudomonadati</taxon>
        <taxon>Pseudomonadota</taxon>
        <taxon>Gammaproteobacteria</taxon>
        <taxon>Candidatus Tenderiales</taxon>
        <taxon>Candidatus Tenderiaceae</taxon>
        <taxon>Candidatus Tenderia</taxon>
    </lineage>
</organism>
<evidence type="ECO:0000313" key="3">
    <source>
        <dbReference type="Proteomes" id="UP000055136"/>
    </source>
</evidence>
<dbReference type="Gene3D" id="1.10.3210.10">
    <property type="entry name" value="Hypothetical protein af1432"/>
    <property type="match status" value="1"/>
</dbReference>
<dbReference type="InterPro" id="IPR013976">
    <property type="entry name" value="HDOD"/>
</dbReference>
<dbReference type="EMBL" id="CP013099">
    <property type="protein sequence ID" value="ALP52717.1"/>
    <property type="molecule type" value="Genomic_DNA"/>
</dbReference>
<evidence type="ECO:0000259" key="1">
    <source>
        <dbReference type="PROSITE" id="PS51833"/>
    </source>
</evidence>
<gene>
    <name evidence="2" type="ORF">Tel_05885</name>
</gene>
<feature type="domain" description="HDOD" evidence="1">
    <location>
        <begin position="27"/>
        <end position="227"/>
    </location>
</feature>
<protein>
    <recommendedName>
        <fullName evidence="1">HDOD domain-containing protein</fullName>
    </recommendedName>
</protein>
<dbReference type="Pfam" id="PF08668">
    <property type="entry name" value="HDOD"/>
    <property type="match status" value="1"/>
</dbReference>
<dbReference type="PANTHER" id="PTHR33525">
    <property type="match status" value="1"/>
</dbReference>
<accession>A0A0S2TCA6</accession>
<dbReference type="PROSITE" id="PS51833">
    <property type="entry name" value="HDOD"/>
    <property type="match status" value="1"/>
</dbReference>
<sequence>MQTMLSQAQRQQFADEFRRRLAHVEELPALPEAAMELLALRNHPQADVKDLVSIISRDPGVSAQVLRYGRLSIFGYGERIQTVENAVTLVLGYEKALYLTLGLAVGNSLTMQADGPLGRREFWRHSFTSAILCQTLAQAMPKQQQPNADMAYLSGLLHDIGSMLIGYLYPREFAMLNVLVERYYDQEPRELELLSLGISHDMIGLHLMRTWNMPEELLVAIGEHHFPEYGGKHSAYCKLVYLSNYLQRQMRQPGLAVEERRYVMVRQYLGLDEESVEAAVRMMNQATAEIGQLSEDMAA</sequence>
<reference evidence="2" key="1">
    <citation type="submission" date="2015-10" db="EMBL/GenBank/DDBJ databases">
        <title>Description of Candidatus Tenderia electrophaga gen. nov, sp. nov., an Uncultivated Electroautotroph from a Biocathode Enrichment.</title>
        <authorList>
            <person name="Eddie B.J."/>
            <person name="Malanoski A.P."/>
            <person name="Wang Z."/>
            <person name="Hall R.J."/>
            <person name="Oh S.D."/>
            <person name="Heiner C."/>
            <person name="Lin B."/>
            <person name="Strycharz-Glaven S.M."/>
        </authorList>
    </citation>
    <scope>NUCLEOTIDE SEQUENCE [LARGE SCALE GENOMIC DNA]</scope>
    <source>
        <strain evidence="2">NRL1</strain>
    </source>
</reference>
<name>A0A0S2TCA6_9GAMM</name>
<dbReference type="AlphaFoldDB" id="A0A0S2TCA6"/>
<dbReference type="STRING" id="1748243.Tel_05885"/>
<dbReference type="SUPFAM" id="SSF109604">
    <property type="entry name" value="HD-domain/PDEase-like"/>
    <property type="match status" value="1"/>
</dbReference>